<proteinExistence type="predicted"/>
<reference evidence="2 3" key="1">
    <citation type="submission" date="2022-08" db="EMBL/GenBank/DDBJ databases">
        <title>Reclassification of Massilia species as members of the genera Telluria, Duganella, Pseudoduganella, Mokoshia gen. nov. and Zemynaea gen. nov. using orthogonal and non-orthogonal genome-based approaches.</title>
        <authorList>
            <person name="Bowman J.P."/>
        </authorList>
    </citation>
    <scope>NUCLEOTIDE SEQUENCE [LARGE SCALE GENOMIC DNA]</scope>
    <source>
        <strain evidence="2 3">JCM 31606</strain>
    </source>
</reference>
<dbReference type="Pfam" id="PF10003">
    <property type="entry name" value="DUF2244"/>
    <property type="match status" value="1"/>
</dbReference>
<dbReference type="Proteomes" id="UP001204621">
    <property type="component" value="Unassembled WGS sequence"/>
</dbReference>
<comment type="caution">
    <text evidence="2">The sequence shown here is derived from an EMBL/GenBank/DDBJ whole genome shotgun (WGS) entry which is preliminary data.</text>
</comment>
<keyword evidence="1" id="KW-0812">Transmembrane</keyword>
<protein>
    <submittedName>
        <fullName evidence="2">DUF2244 domain-containing protein</fullName>
    </submittedName>
</protein>
<keyword evidence="1" id="KW-0472">Membrane</keyword>
<sequence length="149" mass="16775">MTREWLLKRNCSLTPRQLASAYLLLCMGSFGIALVFVVAGIWIVLAFALVEMAAVGAALLHYARHALDCEHIALSERCLLVERVRGRRTERIRLDPHWVRVLPPASRRALIEIESRGTRIAIGAFVTDARRQELARELRRELGGASFLS</sequence>
<dbReference type="InterPro" id="IPR019253">
    <property type="entry name" value="DUF2244_TM"/>
</dbReference>
<gene>
    <name evidence="2" type="ORF">NX778_04645</name>
</gene>
<evidence type="ECO:0000313" key="3">
    <source>
        <dbReference type="Proteomes" id="UP001204621"/>
    </source>
</evidence>
<keyword evidence="3" id="KW-1185">Reference proteome</keyword>
<accession>A0ABT2CUS4</accession>
<dbReference type="EMBL" id="JANUGU010000001">
    <property type="protein sequence ID" value="MCS0657351.1"/>
    <property type="molecule type" value="Genomic_DNA"/>
</dbReference>
<name>A0ABT2CUS4_9BURK</name>
<evidence type="ECO:0000256" key="1">
    <source>
        <dbReference type="SAM" id="Phobius"/>
    </source>
</evidence>
<keyword evidence="1" id="KW-1133">Transmembrane helix</keyword>
<evidence type="ECO:0000313" key="2">
    <source>
        <dbReference type="EMBL" id="MCS0657351.1"/>
    </source>
</evidence>
<dbReference type="RefSeq" id="WP_258810496.1">
    <property type="nucleotide sequence ID" value="NZ_JANUGU010000001.1"/>
</dbReference>
<organism evidence="2 3">
    <name type="scientific">Massilia terrae</name>
    <dbReference type="NCBI Taxonomy" id="1811224"/>
    <lineage>
        <taxon>Bacteria</taxon>
        <taxon>Pseudomonadati</taxon>
        <taxon>Pseudomonadota</taxon>
        <taxon>Betaproteobacteria</taxon>
        <taxon>Burkholderiales</taxon>
        <taxon>Oxalobacteraceae</taxon>
        <taxon>Telluria group</taxon>
        <taxon>Massilia</taxon>
    </lineage>
</organism>
<feature type="transmembrane region" description="Helical" evidence="1">
    <location>
        <begin position="21"/>
        <end position="50"/>
    </location>
</feature>